<dbReference type="EMBL" id="SPHZ02000003">
    <property type="protein sequence ID" value="KAF0925583.1"/>
    <property type="molecule type" value="Genomic_DNA"/>
</dbReference>
<reference evidence="1 2" key="1">
    <citation type="submission" date="2019-11" db="EMBL/GenBank/DDBJ databases">
        <title>Whole genome sequence of Oryza granulata.</title>
        <authorList>
            <person name="Li W."/>
        </authorList>
    </citation>
    <scope>NUCLEOTIDE SEQUENCE [LARGE SCALE GENOMIC DNA]</scope>
    <source>
        <strain evidence="2">cv. Menghai</strain>
        <tissue evidence="1">Leaf</tissue>
    </source>
</reference>
<name>A0A6G1EM58_9ORYZ</name>
<evidence type="ECO:0000313" key="2">
    <source>
        <dbReference type="Proteomes" id="UP000479710"/>
    </source>
</evidence>
<gene>
    <name evidence="1" type="ORF">E2562_017175</name>
</gene>
<protein>
    <submittedName>
        <fullName evidence="1">Uncharacterized protein</fullName>
    </submittedName>
</protein>
<evidence type="ECO:0000313" key="1">
    <source>
        <dbReference type="EMBL" id="KAF0925583.1"/>
    </source>
</evidence>
<organism evidence="1 2">
    <name type="scientific">Oryza meyeriana var. granulata</name>
    <dbReference type="NCBI Taxonomy" id="110450"/>
    <lineage>
        <taxon>Eukaryota</taxon>
        <taxon>Viridiplantae</taxon>
        <taxon>Streptophyta</taxon>
        <taxon>Embryophyta</taxon>
        <taxon>Tracheophyta</taxon>
        <taxon>Spermatophyta</taxon>
        <taxon>Magnoliopsida</taxon>
        <taxon>Liliopsida</taxon>
        <taxon>Poales</taxon>
        <taxon>Poaceae</taxon>
        <taxon>BOP clade</taxon>
        <taxon>Oryzoideae</taxon>
        <taxon>Oryzeae</taxon>
        <taxon>Oryzinae</taxon>
        <taxon>Oryza</taxon>
        <taxon>Oryza meyeriana</taxon>
    </lineage>
</organism>
<sequence length="154" mass="16417">MAIGIEADLLWGDAAAMVSAMKQVIALLVNSYDVNRYLDLSIIIVRHVPVGIPNRPAVSRRQARRLEASPIFNGFGLTSLPTGAALLRPPLLQPAPSPGTSSRWRHAVSFPLPPPSSNTPRAGVALCCAGQARPLLGMLTSGTRPLLYDDDAWA</sequence>
<accession>A0A6G1EM58</accession>
<comment type="caution">
    <text evidence="1">The sequence shown here is derived from an EMBL/GenBank/DDBJ whole genome shotgun (WGS) entry which is preliminary data.</text>
</comment>
<dbReference type="AlphaFoldDB" id="A0A6G1EM58"/>
<dbReference type="Proteomes" id="UP000479710">
    <property type="component" value="Unassembled WGS sequence"/>
</dbReference>
<keyword evidence="2" id="KW-1185">Reference proteome</keyword>
<proteinExistence type="predicted"/>